<dbReference type="InterPro" id="IPR037229">
    <property type="entry name" value="Ribosomal_bL35_sf"/>
</dbReference>
<dbReference type="EMBL" id="CP138898">
    <property type="protein sequence ID" value="WPK27109.1"/>
    <property type="molecule type" value="Genomic_DNA"/>
</dbReference>
<dbReference type="GO" id="GO:1990904">
    <property type="term" value="C:ribonucleoprotein complex"/>
    <property type="evidence" value="ECO:0007669"/>
    <property type="project" value="UniProtKB-KW"/>
</dbReference>
<evidence type="ECO:0000256" key="2">
    <source>
        <dbReference type="ARBA" id="ARBA00022980"/>
    </source>
</evidence>
<dbReference type="AlphaFoldDB" id="A0AAX4HFG4"/>
<gene>
    <name evidence="4" type="ORF">PUMCH_004482</name>
</gene>
<sequence length="89" mass="9710">MNSFFGSVGMVFGRRPILNTLIQTRNKMKTNKSAAKRLVQISSGYVRKQAGRNHGNGNFSASSLKHLDGWVPVTKKGGHLKKIKTVLGG</sequence>
<name>A0AAX4HFG4_9ASCO</name>
<dbReference type="GO" id="GO:0006412">
    <property type="term" value="P:translation"/>
    <property type="evidence" value="ECO:0007669"/>
    <property type="project" value="InterPro"/>
</dbReference>
<keyword evidence="3" id="KW-0687">Ribonucleoprotein</keyword>
<keyword evidence="5" id="KW-1185">Reference proteome</keyword>
<organism evidence="4 5">
    <name type="scientific">Australozyma saopauloensis</name>
    <dbReference type="NCBI Taxonomy" id="291208"/>
    <lineage>
        <taxon>Eukaryota</taxon>
        <taxon>Fungi</taxon>
        <taxon>Dikarya</taxon>
        <taxon>Ascomycota</taxon>
        <taxon>Saccharomycotina</taxon>
        <taxon>Pichiomycetes</taxon>
        <taxon>Metschnikowiaceae</taxon>
        <taxon>Australozyma</taxon>
    </lineage>
</organism>
<dbReference type="RefSeq" id="XP_062879487.1">
    <property type="nucleotide sequence ID" value="XM_063023417.1"/>
</dbReference>
<dbReference type="Gene3D" id="4.10.410.60">
    <property type="match status" value="1"/>
</dbReference>
<evidence type="ECO:0000313" key="5">
    <source>
        <dbReference type="Proteomes" id="UP001338582"/>
    </source>
</evidence>
<evidence type="ECO:0000313" key="4">
    <source>
        <dbReference type="EMBL" id="WPK27109.1"/>
    </source>
</evidence>
<dbReference type="SUPFAM" id="SSF143034">
    <property type="entry name" value="L35p-like"/>
    <property type="match status" value="1"/>
</dbReference>
<dbReference type="KEGG" id="asau:88175542"/>
<proteinExistence type="inferred from homology"/>
<dbReference type="Pfam" id="PF01632">
    <property type="entry name" value="Ribosomal_L35p"/>
    <property type="match status" value="1"/>
</dbReference>
<evidence type="ECO:0000256" key="3">
    <source>
        <dbReference type="ARBA" id="ARBA00023274"/>
    </source>
</evidence>
<protein>
    <recommendedName>
        <fullName evidence="6">50S ribosomal protein L35</fullName>
    </recommendedName>
</protein>
<dbReference type="InterPro" id="IPR021137">
    <property type="entry name" value="Ribosomal_bL35-like"/>
</dbReference>
<accession>A0AAX4HFG4</accession>
<dbReference type="GeneID" id="88175542"/>
<reference evidence="4 5" key="1">
    <citation type="submission" date="2023-10" db="EMBL/GenBank/DDBJ databases">
        <title>Draft Genome Sequence of Candida saopaulonensis from a very Premature Infant with Sepsis.</title>
        <authorList>
            <person name="Ning Y."/>
            <person name="Dai R."/>
            <person name="Xiao M."/>
            <person name="Xu Y."/>
            <person name="Yan Q."/>
            <person name="Zhang L."/>
        </authorList>
    </citation>
    <scope>NUCLEOTIDE SEQUENCE [LARGE SCALE GENOMIC DNA]</scope>
    <source>
        <strain evidence="4 5">19XY460</strain>
    </source>
</reference>
<dbReference type="Proteomes" id="UP001338582">
    <property type="component" value="Chromosome 5"/>
</dbReference>
<dbReference type="GO" id="GO:0005840">
    <property type="term" value="C:ribosome"/>
    <property type="evidence" value="ECO:0007669"/>
    <property type="project" value="UniProtKB-KW"/>
</dbReference>
<evidence type="ECO:0008006" key="6">
    <source>
        <dbReference type="Google" id="ProtNLM"/>
    </source>
</evidence>
<keyword evidence="2" id="KW-0689">Ribosomal protein</keyword>
<comment type="similarity">
    <text evidence="1">Belongs to the bacterial ribosomal protein bL35 family.</text>
</comment>
<evidence type="ECO:0000256" key="1">
    <source>
        <dbReference type="ARBA" id="ARBA00006598"/>
    </source>
</evidence>
<dbReference type="GO" id="GO:0003735">
    <property type="term" value="F:structural constituent of ribosome"/>
    <property type="evidence" value="ECO:0007669"/>
    <property type="project" value="InterPro"/>
</dbReference>